<dbReference type="GO" id="GO:0005921">
    <property type="term" value="C:gap junction"/>
    <property type="evidence" value="ECO:0007669"/>
    <property type="project" value="UniProtKB-SubCell"/>
</dbReference>
<evidence type="ECO:0000256" key="11">
    <source>
        <dbReference type="ARBA" id="ARBA00023303"/>
    </source>
</evidence>
<reference evidence="13" key="1">
    <citation type="submission" date="2023-10" db="EMBL/GenBank/DDBJ databases">
        <title>Genome assemblies of two species of porcelain crab, Petrolisthes cinctipes and Petrolisthes manimaculis (Anomura: Porcellanidae).</title>
        <authorList>
            <person name="Angst P."/>
        </authorList>
    </citation>
    <scope>NUCLEOTIDE SEQUENCE</scope>
    <source>
        <strain evidence="13">PB745_01</strain>
        <tissue evidence="13">Gill</tissue>
    </source>
</reference>
<dbReference type="InterPro" id="IPR000990">
    <property type="entry name" value="Innexin"/>
</dbReference>
<feature type="transmembrane region" description="Helical" evidence="12">
    <location>
        <begin position="107"/>
        <end position="124"/>
    </location>
</feature>
<protein>
    <recommendedName>
        <fullName evidence="12">Innexin</fullName>
    </recommendedName>
</protein>
<evidence type="ECO:0000313" key="13">
    <source>
        <dbReference type="EMBL" id="KAK3866952.1"/>
    </source>
</evidence>
<feature type="transmembrane region" description="Helical" evidence="12">
    <location>
        <begin position="21"/>
        <end position="41"/>
    </location>
</feature>
<dbReference type="PRINTS" id="PR01262">
    <property type="entry name" value="INNEXIN"/>
</dbReference>
<dbReference type="PROSITE" id="PS51013">
    <property type="entry name" value="PANNEXIN"/>
    <property type="match status" value="1"/>
</dbReference>
<dbReference type="GO" id="GO:0034220">
    <property type="term" value="P:monoatomic ion transmembrane transport"/>
    <property type="evidence" value="ECO:0007669"/>
    <property type="project" value="UniProtKB-KW"/>
</dbReference>
<feature type="transmembrane region" description="Helical" evidence="12">
    <location>
        <begin position="175"/>
        <end position="196"/>
    </location>
</feature>
<comment type="similarity">
    <text evidence="12">Belongs to the pannexin family.</text>
</comment>
<dbReference type="PANTHER" id="PTHR11893">
    <property type="entry name" value="INNEXIN"/>
    <property type="match status" value="1"/>
</dbReference>
<organism evidence="13 14">
    <name type="scientific">Petrolisthes cinctipes</name>
    <name type="common">Flat porcelain crab</name>
    <dbReference type="NCBI Taxonomy" id="88211"/>
    <lineage>
        <taxon>Eukaryota</taxon>
        <taxon>Metazoa</taxon>
        <taxon>Ecdysozoa</taxon>
        <taxon>Arthropoda</taxon>
        <taxon>Crustacea</taxon>
        <taxon>Multicrustacea</taxon>
        <taxon>Malacostraca</taxon>
        <taxon>Eumalacostraca</taxon>
        <taxon>Eucarida</taxon>
        <taxon>Decapoda</taxon>
        <taxon>Pleocyemata</taxon>
        <taxon>Anomura</taxon>
        <taxon>Galatheoidea</taxon>
        <taxon>Porcellanidae</taxon>
        <taxon>Petrolisthes</taxon>
    </lineage>
</organism>
<evidence type="ECO:0000256" key="5">
    <source>
        <dbReference type="ARBA" id="ARBA00022692"/>
    </source>
</evidence>
<dbReference type="AlphaFoldDB" id="A0AAE1F468"/>
<comment type="function">
    <text evidence="12">Structural component of the gap junctions.</text>
</comment>
<gene>
    <name evidence="12" type="primary">inx</name>
    <name evidence="13" type="ORF">Pcinc_027539</name>
</gene>
<keyword evidence="9 12" id="KW-0406">Ion transport</keyword>
<evidence type="ECO:0000256" key="10">
    <source>
        <dbReference type="ARBA" id="ARBA00023136"/>
    </source>
</evidence>
<comment type="subcellular location">
    <subcellularLocation>
        <location evidence="1">Cell junction</location>
        <location evidence="1">Gap junction</location>
    </subcellularLocation>
    <subcellularLocation>
        <location evidence="2 12">Cell membrane</location>
        <topology evidence="2 12">Multi-pass membrane protein</topology>
    </subcellularLocation>
</comment>
<comment type="caution">
    <text evidence="13">The sequence shown here is derived from an EMBL/GenBank/DDBJ whole genome shotgun (WGS) entry which is preliminary data.</text>
</comment>
<keyword evidence="14" id="KW-1185">Reference proteome</keyword>
<dbReference type="GO" id="GO:0007602">
    <property type="term" value="P:phototransduction"/>
    <property type="evidence" value="ECO:0007669"/>
    <property type="project" value="TreeGrafter"/>
</dbReference>
<keyword evidence="5 12" id="KW-0812">Transmembrane</keyword>
<evidence type="ECO:0000256" key="7">
    <source>
        <dbReference type="ARBA" id="ARBA00022949"/>
    </source>
</evidence>
<evidence type="ECO:0000256" key="2">
    <source>
        <dbReference type="ARBA" id="ARBA00004651"/>
    </source>
</evidence>
<dbReference type="Pfam" id="PF00876">
    <property type="entry name" value="Innexin"/>
    <property type="match status" value="1"/>
</dbReference>
<keyword evidence="8 12" id="KW-1133">Transmembrane helix</keyword>
<evidence type="ECO:0000256" key="6">
    <source>
        <dbReference type="ARBA" id="ARBA00022868"/>
    </source>
</evidence>
<name>A0AAE1F468_PETCI</name>
<evidence type="ECO:0000256" key="3">
    <source>
        <dbReference type="ARBA" id="ARBA00022448"/>
    </source>
</evidence>
<dbReference type="GO" id="GO:0005886">
    <property type="term" value="C:plasma membrane"/>
    <property type="evidence" value="ECO:0007669"/>
    <property type="project" value="UniProtKB-SubCell"/>
</dbReference>
<proteinExistence type="inferred from homology"/>
<sequence length="255" mass="29519">MMKYLAAAKILKKHKPCIDNAVFHLHYRVTFLIFIISGALVTAKEFVGTPIQCIVPKVVPKNVLNTFCYIMATFSVPRHWEKPLGDGVAYAGVGLAEEDDEIVYHAYYQWVPFMLVLQAVLFYMPHYLWKNLEGGIFSTIIAGLDKMTMDENSRHKKHHLLAQYMINHLHMHMNWAIKFFLCEALCLVVVVGNIYFTDHFLGGTFLEYGTEVINFPDMDPETRVDPMTRIFPRVTKCTFRMRMLLSLWHGAHKDN</sequence>
<comment type="caution">
    <text evidence="12">Lacks conserved residue(s) required for the propagation of feature annotation.</text>
</comment>
<evidence type="ECO:0000256" key="9">
    <source>
        <dbReference type="ARBA" id="ARBA00023065"/>
    </source>
</evidence>
<keyword evidence="11 12" id="KW-0407">Ion channel</keyword>
<keyword evidence="4" id="KW-1003">Cell membrane</keyword>
<evidence type="ECO:0000313" key="14">
    <source>
        <dbReference type="Proteomes" id="UP001286313"/>
    </source>
</evidence>
<accession>A0AAE1F468</accession>
<keyword evidence="3 12" id="KW-0813">Transport</keyword>
<evidence type="ECO:0000256" key="12">
    <source>
        <dbReference type="RuleBase" id="RU010713"/>
    </source>
</evidence>
<keyword evidence="10 12" id="KW-0472">Membrane</keyword>
<dbReference type="Proteomes" id="UP001286313">
    <property type="component" value="Unassembled WGS sequence"/>
</dbReference>
<dbReference type="GO" id="GO:0005243">
    <property type="term" value="F:gap junction channel activity"/>
    <property type="evidence" value="ECO:0007669"/>
    <property type="project" value="TreeGrafter"/>
</dbReference>
<evidence type="ECO:0000256" key="4">
    <source>
        <dbReference type="ARBA" id="ARBA00022475"/>
    </source>
</evidence>
<dbReference type="PANTHER" id="PTHR11893:SF37">
    <property type="entry name" value="INNEXIN INX3"/>
    <property type="match status" value="1"/>
</dbReference>
<dbReference type="EMBL" id="JAWQEG010003306">
    <property type="protein sequence ID" value="KAK3866952.1"/>
    <property type="molecule type" value="Genomic_DNA"/>
</dbReference>
<keyword evidence="7" id="KW-0965">Cell junction</keyword>
<evidence type="ECO:0000256" key="1">
    <source>
        <dbReference type="ARBA" id="ARBA00004610"/>
    </source>
</evidence>
<evidence type="ECO:0000256" key="8">
    <source>
        <dbReference type="ARBA" id="ARBA00022989"/>
    </source>
</evidence>
<keyword evidence="6" id="KW-0303">Gap junction</keyword>